<keyword evidence="5" id="KW-0998">Cell outer membrane</keyword>
<protein>
    <submittedName>
        <fullName evidence="8">RagB/SusD family nutrient uptake outer membrane protein</fullName>
    </submittedName>
</protein>
<dbReference type="Pfam" id="PF14322">
    <property type="entry name" value="SusD-like_3"/>
    <property type="match status" value="1"/>
</dbReference>
<evidence type="ECO:0000259" key="6">
    <source>
        <dbReference type="Pfam" id="PF07980"/>
    </source>
</evidence>
<feature type="domain" description="RagB/SusD" evidence="6">
    <location>
        <begin position="303"/>
        <end position="472"/>
    </location>
</feature>
<evidence type="ECO:0000256" key="3">
    <source>
        <dbReference type="ARBA" id="ARBA00022729"/>
    </source>
</evidence>
<comment type="subcellular location">
    <subcellularLocation>
        <location evidence="1">Cell outer membrane</location>
    </subcellularLocation>
</comment>
<organism evidence="8 9">
    <name type="scientific">Hymenobacter busanensis</name>
    <dbReference type="NCBI Taxonomy" id="2607656"/>
    <lineage>
        <taxon>Bacteria</taxon>
        <taxon>Pseudomonadati</taxon>
        <taxon>Bacteroidota</taxon>
        <taxon>Cytophagia</taxon>
        <taxon>Cytophagales</taxon>
        <taxon>Hymenobacteraceae</taxon>
        <taxon>Hymenobacter</taxon>
    </lineage>
</organism>
<evidence type="ECO:0000259" key="7">
    <source>
        <dbReference type="Pfam" id="PF14322"/>
    </source>
</evidence>
<evidence type="ECO:0000256" key="1">
    <source>
        <dbReference type="ARBA" id="ARBA00004442"/>
    </source>
</evidence>
<comment type="similarity">
    <text evidence="2">Belongs to the SusD family.</text>
</comment>
<dbReference type="InterPro" id="IPR012944">
    <property type="entry name" value="SusD_RagB_dom"/>
</dbReference>
<comment type="caution">
    <text evidence="8">The sequence shown here is derived from an EMBL/GenBank/DDBJ whole genome shotgun (WGS) entry which is preliminary data.</text>
</comment>
<proteinExistence type="inferred from homology"/>
<sequence>MNIRQKAIGLALLGLLVGGTSCKDFLDVTPANSVEDRRMFGNPENAEASVYGCYGALSSANYLGLRYPLFADLAADNLTQTGTFASFNEIDLASIQPSNTETTGMWGTIYAGINTCNNVIERVEATPGLSDALKKQYVAEAKALRGFHYFNLVRYWGGVPLVLKSTKVDEPISSLSIPRSTVEEVYNQVQADFDAAELDLPLTSDPSRLNKWSVRGLKARLALYRKQWATAADLCDQILANPSYGLVPNYRDLFEGGFTKESLWEVDFTQTNSSQFAFFMFPSPFGRGEVAATGATANLATASTNGTSYENRTTDKRYAATLSVGFQLNGTTVKGNTVVKYDDPGNGDDNYIVIRLGEIILTAAEAKAELGGARLNEALAHMNDIRVRAGLAPRTLATTNAQATLLSQIERERRLELALEGHRWFDLKRRDRVQAVLGTLVPNLAQNRDRELWPIPARELTNNSKLVQNNGY</sequence>
<gene>
    <name evidence="8" type="ORF">F0P96_05595</name>
</gene>
<reference evidence="8 9" key="1">
    <citation type="submission" date="2019-09" db="EMBL/GenBank/DDBJ databases">
        <title>Genome sequence of Hymenobacter sp. M3.</title>
        <authorList>
            <person name="Srinivasan S."/>
        </authorList>
    </citation>
    <scope>NUCLEOTIDE SEQUENCE [LARGE SCALE GENOMIC DNA]</scope>
    <source>
        <strain evidence="8 9">M3</strain>
    </source>
</reference>
<evidence type="ECO:0000256" key="2">
    <source>
        <dbReference type="ARBA" id="ARBA00006275"/>
    </source>
</evidence>
<dbReference type="RefSeq" id="WP_151077836.1">
    <property type="nucleotide sequence ID" value="NZ_CP047647.1"/>
</dbReference>
<dbReference type="CDD" id="cd08977">
    <property type="entry name" value="SusD"/>
    <property type="match status" value="1"/>
</dbReference>
<dbReference type="AlphaFoldDB" id="A0A7L5A0F5"/>
<dbReference type="Proteomes" id="UP000326380">
    <property type="component" value="Unassembled WGS sequence"/>
</dbReference>
<dbReference type="PROSITE" id="PS51257">
    <property type="entry name" value="PROKAR_LIPOPROTEIN"/>
    <property type="match status" value="1"/>
</dbReference>
<dbReference type="EMBL" id="VTWU01000002">
    <property type="protein sequence ID" value="KAA9338312.1"/>
    <property type="molecule type" value="Genomic_DNA"/>
</dbReference>
<evidence type="ECO:0000256" key="4">
    <source>
        <dbReference type="ARBA" id="ARBA00023136"/>
    </source>
</evidence>
<name>A0A7L5A0F5_9BACT</name>
<keyword evidence="4" id="KW-0472">Membrane</keyword>
<dbReference type="InterPro" id="IPR033985">
    <property type="entry name" value="SusD-like_N"/>
</dbReference>
<evidence type="ECO:0000313" key="8">
    <source>
        <dbReference type="EMBL" id="KAA9338312.1"/>
    </source>
</evidence>
<keyword evidence="3" id="KW-0732">Signal</keyword>
<dbReference type="Gene3D" id="1.25.40.390">
    <property type="match status" value="1"/>
</dbReference>
<dbReference type="SUPFAM" id="SSF48452">
    <property type="entry name" value="TPR-like"/>
    <property type="match status" value="1"/>
</dbReference>
<dbReference type="InterPro" id="IPR011990">
    <property type="entry name" value="TPR-like_helical_dom_sf"/>
</dbReference>
<keyword evidence="9" id="KW-1185">Reference proteome</keyword>
<feature type="domain" description="SusD-like N-terminal" evidence="7">
    <location>
        <begin position="24"/>
        <end position="223"/>
    </location>
</feature>
<accession>A0A7L5A0F5</accession>
<evidence type="ECO:0000256" key="5">
    <source>
        <dbReference type="ARBA" id="ARBA00023237"/>
    </source>
</evidence>
<dbReference type="GO" id="GO:0009279">
    <property type="term" value="C:cell outer membrane"/>
    <property type="evidence" value="ECO:0007669"/>
    <property type="project" value="UniProtKB-SubCell"/>
</dbReference>
<dbReference type="Pfam" id="PF07980">
    <property type="entry name" value="SusD_RagB"/>
    <property type="match status" value="1"/>
</dbReference>
<evidence type="ECO:0000313" key="9">
    <source>
        <dbReference type="Proteomes" id="UP000326380"/>
    </source>
</evidence>